<evidence type="ECO:0000313" key="2">
    <source>
        <dbReference type="Proteomes" id="UP000256941"/>
    </source>
</evidence>
<reference evidence="1 2" key="1">
    <citation type="submission" date="2018-08" db="EMBL/GenBank/DDBJ databases">
        <title>Genomic Encyclopedia of Archaeal and Bacterial Type Strains, Phase II (KMG-II): from individual species to whole genera.</title>
        <authorList>
            <person name="Goeker M."/>
        </authorList>
    </citation>
    <scope>NUCLEOTIDE SEQUENCE [LARGE SCALE GENOMIC DNA]</scope>
    <source>
        <strain evidence="1 2">DSM 17099</strain>
    </source>
</reference>
<dbReference type="RefSeq" id="WP_072464409.1">
    <property type="nucleotide sequence ID" value="NZ_CP038197.1"/>
</dbReference>
<gene>
    <name evidence="1" type="ORF">BDD41_3439</name>
</gene>
<dbReference type="Proteomes" id="UP000256941">
    <property type="component" value="Unassembled WGS sequence"/>
</dbReference>
<protein>
    <submittedName>
        <fullName evidence="1">Uncharacterized protein</fullName>
    </submittedName>
</protein>
<sequence length="138" mass="15636">MTGFAWTYQPSGLGLRQDEFSIQGSFRDDPHFYLRRDYREPRVLTDFNFGALGDEQICTLLAEFLSKSGGLQPPTVAVTDIARQGDEKHIVVARYDRTVEALKNAIIAMGFDVQNAQLDQKHGRFNAIVQLTERANDR</sequence>
<proteinExistence type="predicted"/>
<comment type="caution">
    <text evidence="1">The sequence shown here is derived from an EMBL/GenBank/DDBJ whole genome shotgun (WGS) entry which is preliminary data.</text>
</comment>
<evidence type="ECO:0000313" key="1">
    <source>
        <dbReference type="EMBL" id="REF68396.1"/>
    </source>
</evidence>
<dbReference type="AlphaFoldDB" id="A0A3D9XCU3"/>
<accession>A0A3D9XCU3</accession>
<organism evidence="1 2">
    <name type="scientific">Paracoccus versutus</name>
    <name type="common">Thiobacillus versutus</name>
    <dbReference type="NCBI Taxonomy" id="34007"/>
    <lineage>
        <taxon>Bacteria</taxon>
        <taxon>Pseudomonadati</taxon>
        <taxon>Pseudomonadota</taxon>
        <taxon>Alphaproteobacteria</taxon>
        <taxon>Rhodobacterales</taxon>
        <taxon>Paracoccaceae</taxon>
        <taxon>Paracoccus</taxon>
    </lineage>
</organism>
<dbReference type="EMBL" id="QTUJ01000003">
    <property type="protein sequence ID" value="REF68396.1"/>
    <property type="molecule type" value="Genomic_DNA"/>
</dbReference>
<name>A0A3D9XCU3_PARVE</name>